<keyword evidence="3" id="KW-0479">Metal-binding</keyword>
<evidence type="ECO:0000313" key="8">
    <source>
        <dbReference type="EMBL" id="MFC4362505.1"/>
    </source>
</evidence>
<keyword evidence="4" id="KW-0547">Nucleotide-binding</keyword>
<dbReference type="InterPro" id="IPR038765">
    <property type="entry name" value="Papain-like_cys_pep_sf"/>
</dbReference>
<evidence type="ECO:0000256" key="4">
    <source>
        <dbReference type="ARBA" id="ARBA00022741"/>
    </source>
</evidence>
<dbReference type="InterPro" id="IPR007921">
    <property type="entry name" value="CHAP_dom"/>
</dbReference>
<dbReference type="Proteomes" id="UP001595840">
    <property type="component" value="Unassembled WGS sequence"/>
</dbReference>
<evidence type="ECO:0000256" key="1">
    <source>
        <dbReference type="ARBA" id="ARBA00008227"/>
    </source>
</evidence>
<dbReference type="NCBIfam" id="NF007801">
    <property type="entry name" value="PRK10507.1"/>
    <property type="match status" value="1"/>
</dbReference>
<keyword evidence="6" id="KW-0460">Magnesium</keyword>
<keyword evidence="9" id="KW-1185">Reference proteome</keyword>
<dbReference type="PANTHER" id="PTHR30094">
    <property type="entry name" value="BIFUNCTIONAL GLUTATHIONYLSPERMIDINE SYNTHETASE/AMIDASE-RELATED"/>
    <property type="match status" value="1"/>
</dbReference>
<dbReference type="PROSITE" id="PS50911">
    <property type="entry name" value="CHAP"/>
    <property type="match status" value="1"/>
</dbReference>
<reference evidence="9" key="1">
    <citation type="journal article" date="2019" name="Int. J. Syst. Evol. Microbiol.">
        <title>The Global Catalogue of Microorganisms (GCM) 10K type strain sequencing project: providing services to taxonomists for standard genome sequencing and annotation.</title>
        <authorList>
            <consortium name="The Broad Institute Genomics Platform"/>
            <consortium name="The Broad Institute Genome Sequencing Center for Infectious Disease"/>
            <person name="Wu L."/>
            <person name="Ma J."/>
        </authorList>
    </citation>
    <scope>NUCLEOTIDE SEQUENCE [LARGE SCALE GENOMIC DNA]</scope>
    <source>
        <strain evidence="9">CECT 8570</strain>
    </source>
</reference>
<evidence type="ECO:0000256" key="5">
    <source>
        <dbReference type="ARBA" id="ARBA00022840"/>
    </source>
</evidence>
<dbReference type="Pfam" id="PF05257">
    <property type="entry name" value="CHAP"/>
    <property type="match status" value="1"/>
</dbReference>
<accession>A0ABV8V5L5</accession>
<dbReference type="PANTHER" id="PTHR30094:SF0">
    <property type="entry name" value="BIFUNCTIONAL GLUTATHIONYLSPERMIDINE SYNTHETASE_AMIDASE-RELATED"/>
    <property type="match status" value="1"/>
</dbReference>
<dbReference type="InterPro" id="IPR051705">
    <property type="entry name" value="Gsp_Synthetase/Amidase"/>
</dbReference>
<evidence type="ECO:0000256" key="3">
    <source>
        <dbReference type="ARBA" id="ARBA00022723"/>
    </source>
</evidence>
<gene>
    <name evidence="8" type="primary">gss</name>
    <name evidence="8" type="ORF">ACFOX3_09330</name>
</gene>
<comment type="caution">
    <text evidence="8">The sequence shown here is derived from an EMBL/GenBank/DDBJ whole genome shotgun (WGS) entry which is preliminary data.</text>
</comment>
<dbReference type="EMBL" id="JBHSCX010000006">
    <property type="protein sequence ID" value="MFC4362505.1"/>
    <property type="molecule type" value="Genomic_DNA"/>
</dbReference>
<dbReference type="InterPro" id="IPR005494">
    <property type="entry name" value="GSPS_pre-ATP-grasp-like_dom"/>
</dbReference>
<dbReference type="InterPro" id="IPR016185">
    <property type="entry name" value="PreATP-grasp_dom_sf"/>
</dbReference>
<dbReference type="SUPFAM" id="SSF56059">
    <property type="entry name" value="Glutathione synthetase ATP-binding domain-like"/>
    <property type="match status" value="1"/>
</dbReference>
<dbReference type="SUPFAM" id="SSF52440">
    <property type="entry name" value="PreATP-grasp domain"/>
    <property type="match status" value="1"/>
</dbReference>
<evidence type="ECO:0000256" key="2">
    <source>
        <dbReference type="ARBA" id="ARBA00022598"/>
    </source>
</evidence>
<dbReference type="RefSeq" id="WP_290260453.1">
    <property type="nucleotide sequence ID" value="NZ_JAUFQG010000004.1"/>
</dbReference>
<dbReference type="Gene3D" id="3.30.1490.330">
    <property type="match status" value="1"/>
</dbReference>
<evidence type="ECO:0000259" key="7">
    <source>
        <dbReference type="PROSITE" id="PS50911"/>
    </source>
</evidence>
<comment type="similarity">
    <text evidence="1">In the C-terminal section; belongs to the glutathionylspermidine synthase preATP-grasp family.</text>
</comment>
<keyword evidence="2" id="KW-0436">Ligase</keyword>
<dbReference type="Pfam" id="PF03738">
    <property type="entry name" value="GSP_synth"/>
    <property type="match status" value="1"/>
</dbReference>
<protein>
    <submittedName>
        <fullName evidence="8">Bifunctional glutathionylspermidine amidase/synthase</fullName>
    </submittedName>
</protein>
<dbReference type="SUPFAM" id="SSF54001">
    <property type="entry name" value="Cysteine proteinases"/>
    <property type="match status" value="1"/>
</dbReference>
<dbReference type="Gene3D" id="3.90.1720.10">
    <property type="entry name" value="endopeptidase domain like (from Nostoc punctiforme)"/>
    <property type="match status" value="1"/>
</dbReference>
<keyword evidence="5" id="KW-0067">ATP-binding</keyword>
<sequence length="630" mass="71465">MSDQAPLVPEKFGTLLGYSPGHVAIYSSHYPSADKREYPSRAAYRSELDGVYMGYKWQCVEFARRWLYVNYGYVFDDVAMAYDIFDLHHVTRLTDNELLPLHSFANGSQRPPEPGCLLIWREGGEFEVTGHVAVVTDVFDDCIRFAEQNVGHLKLPEQQHWSRELKLSRNADGGFYIEASFANTQVLGWVIQTGDDRHAAPRTIRQPLLFNLNTTLATMAGQHTKPWLDPQDKTEAAYISAMHGHLLNSSGIEQEQYRYFRLSETAEQELTRATNELHLMFMHATQAVLQDDALLEKFNIPKCLWPRLRKSWDNRKGQMITGRFDFCVTDKGIKVYEYNADSASCHTEAGRIQGKWAAHFGVTEGTDPGANLAAQLQQAWANSGIDSGLHILQDTDLEETYHAQFIRATATAAGIRTKVVKGMTDLRWNDTGDIIDTDGEAIRCVWKTWAWETALDQIRAECEADDRQPQLRHADDEHLAPRLVDLLLRPDVMVYEPFWTLIPSNKAILPILWHIFPNHPYLLNSQFSLTDELASQGYVTKPIAGRCGYNISLFDKNAQVLKETEGKFDSQDQIYQALYKLPEIDGYKTQVCTFSVAGKYAGACVRVDKSLIITTNSDLLPLRLVEDDDL</sequence>
<evidence type="ECO:0000256" key="6">
    <source>
        <dbReference type="ARBA" id="ARBA00022842"/>
    </source>
</evidence>
<feature type="domain" description="Peptidase C51" evidence="7">
    <location>
        <begin position="34"/>
        <end position="178"/>
    </location>
</feature>
<organism evidence="8 9">
    <name type="scientific">Simiduia curdlanivorans</name>
    <dbReference type="NCBI Taxonomy" id="1492769"/>
    <lineage>
        <taxon>Bacteria</taxon>
        <taxon>Pseudomonadati</taxon>
        <taxon>Pseudomonadota</taxon>
        <taxon>Gammaproteobacteria</taxon>
        <taxon>Cellvibrionales</taxon>
        <taxon>Cellvibrionaceae</taxon>
        <taxon>Simiduia</taxon>
    </lineage>
</organism>
<proteinExistence type="inferred from homology"/>
<name>A0ABV8V5L5_9GAMM</name>
<evidence type="ECO:0000313" key="9">
    <source>
        <dbReference type="Proteomes" id="UP001595840"/>
    </source>
</evidence>